<organism evidence="11 12">
    <name type="scientific">Thauera aminoaromatica</name>
    <dbReference type="NCBI Taxonomy" id="164330"/>
    <lineage>
        <taxon>Bacteria</taxon>
        <taxon>Pseudomonadati</taxon>
        <taxon>Pseudomonadota</taxon>
        <taxon>Betaproteobacteria</taxon>
        <taxon>Rhodocyclales</taxon>
        <taxon>Zoogloeaceae</taxon>
        <taxon>Thauera</taxon>
    </lineage>
</organism>
<keyword evidence="5" id="KW-0378">Hydrolase</keyword>
<evidence type="ECO:0000256" key="1">
    <source>
        <dbReference type="ARBA" id="ARBA00001947"/>
    </source>
</evidence>
<evidence type="ECO:0000313" key="12">
    <source>
        <dbReference type="Proteomes" id="UP000321192"/>
    </source>
</evidence>
<dbReference type="FunFam" id="1.20.58.760:FF:000001">
    <property type="entry name" value="ATP-dependent zinc metalloprotease FtsH"/>
    <property type="match status" value="1"/>
</dbReference>
<dbReference type="GO" id="GO:0006508">
    <property type="term" value="P:proteolysis"/>
    <property type="evidence" value="ECO:0007669"/>
    <property type="project" value="UniProtKB-KW"/>
</dbReference>
<reference evidence="11 12" key="1">
    <citation type="submission" date="2018-09" db="EMBL/GenBank/DDBJ databases">
        <title>Metagenome Assembled Genomes from an Advanced Water Purification Facility.</title>
        <authorList>
            <person name="Stamps B.W."/>
            <person name="Spear J.R."/>
        </authorList>
    </citation>
    <scope>NUCLEOTIDE SEQUENCE [LARGE SCALE GENOMIC DNA]</scope>
    <source>
        <strain evidence="11">Bin_27_1</strain>
    </source>
</reference>
<dbReference type="Pfam" id="PF17862">
    <property type="entry name" value="AAA_lid_3"/>
    <property type="match status" value="1"/>
</dbReference>
<gene>
    <name evidence="11" type="ORF">E6Q80_04615</name>
</gene>
<feature type="domain" description="Peptidase M41" evidence="9">
    <location>
        <begin position="70"/>
        <end position="258"/>
    </location>
</feature>
<dbReference type="GO" id="GO:0046872">
    <property type="term" value="F:metal ion binding"/>
    <property type="evidence" value="ECO:0007669"/>
    <property type="project" value="UniProtKB-KW"/>
</dbReference>
<dbReference type="InterPro" id="IPR041569">
    <property type="entry name" value="AAA_lid_3"/>
</dbReference>
<evidence type="ECO:0000256" key="4">
    <source>
        <dbReference type="ARBA" id="ARBA00022723"/>
    </source>
</evidence>
<feature type="non-terminal residue" evidence="11">
    <location>
        <position position="1"/>
    </location>
</feature>
<dbReference type="Gene3D" id="1.10.8.60">
    <property type="match status" value="1"/>
</dbReference>
<dbReference type="Pfam" id="PF01434">
    <property type="entry name" value="Peptidase_M41"/>
    <property type="match status" value="1"/>
</dbReference>
<dbReference type="InterPro" id="IPR027417">
    <property type="entry name" value="P-loop_NTPase"/>
</dbReference>
<keyword evidence="3" id="KW-0645">Protease</keyword>
<keyword evidence="6" id="KW-0862">Zinc</keyword>
<dbReference type="InterPro" id="IPR037219">
    <property type="entry name" value="Peptidase_M41-like"/>
</dbReference>
<evidence type="ECO:0000256" key="2">
    <source>
        <dbReference type="ARBA" id="ARBA00010044"/>
    </source>
</evidence>
<dbReference type="AlphaFoldDB" id="A0A5C7T1U1"/>
<accession>A0A5C7T1U1</accession>
<dbReference type="GO" id="GO:0004222">
    <property type="term" value="F:metalloendopeptidase activity"/>
    <property type="evidence" value="ECO:0007669"/>
    <property type="project" value="InterPro"/>
</dbReference>
<dbReference type="PANTHER" id="PTHR23076">
    <property type="entry name" value="METALLOPROTEASE M41 FTSH"/>
    <property type="match status" value="1"/>
</dbReference>
<keyword evidence="11" id="KW-0131">Cell cycle</keyword>
<evidence type="ECO:0000256" key="3">
    <source>
        <dbReference type="ARBA" id="ARBA00022670"/>
    </source>
</evidence>
<feature type="domain" description="AAA ATPase AAA+ lid" evidence="10">
    <location>
        <begin position="12"/>
        <end position="54"/>
    </location>
</feature>
<dbReference type="EMBL" id="SSFD01000061">
    <property type="protein sequence ID" value="TXH89236.1"/>
    <property type="molecule type" value="Genomic_DNA"/>
</dbReference>
<comment type="cofactor">
    <cofactor evidence="1">
        <name>Zn(2+)</name>
        <dbReference type="ChEBI" id="CHEBI:29105"/>
    </cofactor>
</comment>
<dbReference type="InterPro" id="IPR000642">
    <property type="entry name" value="Peptidase_M41"/>
</dbReference>
<dbReference type="GO" id="GO:0005886">
    <property type="term" value="C:plasma membrane"/>
    <property type="evidence" value="ECO:0007669"/>
    <property type="project" value="TreeGrafter"/>
</dbReference>
<dbReference type="GO" id="GO:0004176">
    <property type="term" value="F:ATP-dependent peptidase activity"/>
    <property type="evidence" value="ECO:0007669"/>
    <property type="project" value="InterPro"/>
</dbReference>
<dbReference type="Proteomes" id="UP000321192">
    <property type="component" value="Unassembled WGS sequence"/>
</dbReference>
<evidence type="ECO:0000259" key="9">
    <source>
        <dbReference type="Pfam" id="PF01434"/>
    </source>
</evidence>
<dbReference type="GO" id="GO:0051301">
    <property type="term" value="P:cell division"/>
    <property type="evidence" value="ECO:0007669"/>
    <property type="project" value="UniProtKB-KW"/>
</dbReference>
<evidence type="ECO:0000259" key="10">
    <source>
        <dbReference type="Pfam" id="PF17862"/>
    </source>
</evidence>
<evidence type="ECO:0000256" key="5">
    <source>
        <dbReference type="ARBA" id="ARBA00022801"/>
    </source>
</evidence>
<dbReference type="PANTHER" id="PTHR23076:SF97">
    <property type="entry name" value="ATP-DEPENDENT ZINC METALLOPROTEASE YME1L1"/>
    <property type="match status" value="1"/>
</dbReference>
<dbReference type="GO" id="GO:0030163">
    <property type="term" value="P:protein catabolic process"/>
    <property type="evidence" value="ECO:0007669"/>
    <property type="project" value="TreeGrafter"/>
</dbReference>
<protein>
    <submittedName>
        <fullName evidence="11">Cell division protein FtsH</fullName>
    </submittedName>
</protein>
<proteinExistence type="inferred from homology"/>
<evidence type="ECO:0000256" key="8">
    <source>
        <dbReference type="SAM" id="MobiDB-lite"/>
    </source>
</evidence>
<feature type="region of interest" description="Disordered" evidence="8">
    <location>
        <begin position="255"/>
        <end position="293"/>
    </location>
</feature>
<keyword evidence="4" id="KW-0479">Metal-binding</keyword>
<sequence length="293" mass="32354">VHMRKVPIAPDVKADILARGTPGFAGADLANLVNEAALFAARANKRLVDMEDFERAKDKIMMGAERRSVVMPEEERRNTAYHESGHAVVARLLDKTDPVHKVTIIPRGRALGVTMQLPTEDRYSQDRDRLLQTIAVLFGGRIAEEIFMKQMTTGASNDFARATDLARRMVTQWGMSDTLGPMVYGEEEGEIFLGRQVTTHRNVSEATMQKVDAEIRRIIDQQYSLARRLLEENSDKVEAMTAALLEWETIDAEQVNDIMAGRPPRPPKPASAPSSRPKDDAPGAAPTAPAPAA</sequence>
<keyword evidence="11" id="KW-0132">Cell division</keyword>
<dbReference type="SUPFAM" id="SSF52540">
    <property type="entry name" value="P-loop containing nucleoside triphosphate hydrolases"/>
    <property type="match status" value="1"/>
</dbReference>
<dbReference type="SUPFAM" id="SSF140990">
    <property type="entry name" value="FtsH protease domain-like"/>
    <property type="match status" value="1"/>
</dbReference>
<dbReference type="Gene3D" id="1.20.58.760">
    <property type="entry name" value="Peptidase M41"/>
    <property type="match status" value="1"/>
</dbReference>
<dbReference type="FunFam" id="1.10.8.60:FF:000001">
    <property type="entry name" value="ATP-dependent zinc metalloprotease FtsH"/>
    <property type="match status" value="1"/>
</dbReference>
<dbReference type="GO" id="GO:0005524">
    <property type="term" value="F:ATP binding"/>
    <property type="evidence" value="ECO:0007669"/>
    <property type="project" value="InterPro"/>
</dbReference>
<keyword evidence="7" id="KW-0482">Metalloprotease</keyword>
<evidence type="ECO:0000313" key="11">
    <source>
        <dbReference type="EMBL" id="TXH89236.1"/>
    </source>
</evidence>
<name>A0A5C7T1U1_THASP</name>
<evidence type="ECO:0000256" key="7">
    <source>
        <dbReference type="ARBA" id="ARBA00023049"/>
    </source>
</evidence>
<evidence type="ECO:0000256" key="6">
    <source>
        <dbReference type="ARBA" id="ARBA00022833"/>
    </source>
</evidence>
<comment type="caution">
    <text evidence="11">The sequence shown here is derived from an EMBL/GenBank/DDBJ whole genome shotgun (WGS) entry which is preliminary data.</text>
</comment>
<comment type="similarity">
    <text evidence="2">In the C-terminal section; belongs to the peptidase M41 family.</text>
</comment>